<feature type="binding site" evidence="13">
    <location>
        <position position="196"/>
    </location>
    <ligand>
        <name>NAD(+)</name>
        <dbReference type="ChEBI" id="CHEBI:57540"/>
    </ligand>
</feature>
<dbReference type="OrthoDB" id="9759736at2"/>
<keyword evidence="10 13" id="KW-0234">DNA repair</keyword>
<dbReference type="PANTHER" id="PTHR23389">
    <property type="entry name" value="CHROMOSOME TRANSMISSION FIDELITY FACTOR 18"/>
    <property type="match status" value="1"/>
</dbReference>
<evidence type="ECO:0000256" key="9">
    <source>
        <dbReference type="ARBA" id="ARBA00023027"/>
    </source>
</evidence>
<dbReference type="Gene3D" id="1.10.150.20">
    <property type="entry name" value="5' to 3' exonuclease, C-terminal subdomain"/>
    <property type="match status" value="2"/>
</dbReference>
<evidence type="ECO:0000256" key="13">
    <source>
        <dbReference type="HAMAP-Rule" id="MF_01588"/>
    </source>
</evidence>
<dbReference type="GO" id="GO:0006281">
    <property type="term" value="P:DNA repair"/>
    <property type="evidence" value="ECO:0007669"/>
    <property type="project" value="UniProtKB-KW"/>
</dbReference>
<keyword evidence="5 13" id="KW-0479">Metal-binding</keyword>
<dbReference type="PIRSF" id="PIRSF001604">
    <property type="entry name" value="LigA"/>
    <property type="match status" value="1"/>
</dbReference>
<dbReference type="Pfam" id="PF12826">
    <property type="entry name" value="HHH_2"/>
    <property type="match status" value="1"/>
</dbReference>
<evidence type="ECO:0000256" key="2">
    <source>
        <dbReference type="ARBA" id="ARBA00013308"/>
    </source>
</evidence>
<feature type="binding site" evidence="13">
    <location>
        <begin position="103"/>
        <end position="104"/>
    </location>
    <ligand>
        <name>NAD(+)</name>
        <dbReference type="ChEBI" id="CHEBI:57540"/>
    </ligand>
</feature>
<feature type="active site" description="N6-AMP-lysine intermediate" evidence="13">
    <location>
        <position position="135"/>
    </location>
</feature>
<evidence type="ECO:0000256" key="11">
    <source>
        <dbReference type="ARBA" id="ARBA00034005"/>
    </source>
</evidence>
<dbReference type="SMART" id="SM00292">
    <property type="entry name" value="BRCT"/>
    <property type="match status" value="1"/>
</dbReference>
<feature type="binding site" evidence="13">
    <location>
        <position position="315"/>
    </location>
    <ligand>
        <name>NAD(+)</name>
        <dbReference type="ChEBI" id="CHEBI:57540"/>
    </ligand>
</feature>
<protein>
    <recommendedName>
        <fullName evidence="2 13">DNA ligase</fullName>
        <ecNumber evidence="1 13">6.5.1.2</ecNumber>
    </recommendedName>
    <alternativeName>
        <fullName evidence="13">Polydeoxyribonucleotide synthase [NAD(+)]</fullName>
    </alternativeName>
</protein>
<evidence type="ECO:0000313" key="16">
    <source>
        <dbReference type="Proteomes" id="UP000467006"/>
    </source>
</evidence>
<dbReference type="InterPro" id="IPR018239">
    <property type="entry name" value="DNA_ligase_AS"/>
</dbReference>
<keyword evidence="8 13" id="KW-0460">Magnesium</keyword>
<evidence type="ECO:0000256" key="5">
    <source>
        <dbReference type="ARBA" id="ARBA00022723"/>
    </source>
</evidence>
<keyword evidence="4 13" id="KW-0235">DNA replication</keyword>
<dbReference type="InterPro" id="IPR033136">
    <property type="entry name" value="DNA_ligase_CS"/>
</dbReference>
<evidence type="ECO:0000313" key="15">
    <source>
        <dbReference type="EMBL" id="BBX17553.1"/>
    </source>
</evidence>
<dbReference type="FunFam" id="1.10.287.610:FF:000002">
    <property type="entry name" value="DNA ligase"/>
    <property type="match status" value="1"/>
</dbReference>
<organism evidence="15 16">
    <name type="scientific">Mycolicibacterium duvalii</name>
    <dbReference type="NCBI Taxonomy" id="39688"/>
    <lineage>
        <taxon>Bacteria</taxon>
        <taxon>Bacillati</taxon>
        <taxon>Actinomycetota</taxon>
        <taxon>Actinomycetes</taxon>
        <taxon>Mycobacteriales</taxon>
        <taxon>Mycobacteriaceae</taxon>
        <taxon>Mycolicibacterium</taxon>
    </lineage>
</organism>
<keyword evidence="16" id="KW-1185">Reference proteome</keyword>
<dbReference type="Gene3D" id="1.10.287.610">
    <property type="entry name" value="Helix hairpin bin"/>
    <property type="match status" value="1"/>
</dbReference>
<feature type="binding site" evidence="13">
    <location>
        <position position="458"/>
    </location>
    <ligand>
        <name>Zn(2+)</name>
        <dbReference type="ChEBI" id="CHEBI:29105"/>
    </ligand>
</feature>
<dbReference type="EC" id="6.5.1.2" evidence="1 13"/>
<dbReference type="InterPro" id="IPR001357">
    <property type="entry name" value="BRCT_dom"/>
</dbReference>
<dbReference type="SUPFAM" id="SSF47781">
    <property type="entry name" value="RuvA domain 2-like"/>
    <property type="match status" value="1"/>
</dbReference>
<accession>A0A7I7K0I0</accession>
<dbReference type="SMART" id="SM00532">
    <property type="entry name" value="LIGANc"/>
    <property type="match status" value="1"/>
</dbReference>
<evidence type="ECO:0000256" key="10">
    <source>
        <dbReference type="ARBA" id="ARBA00023204"/>
    </source>
</evidence>
<dbReference type="Proteomes" id="UP000467006">
    <property type="component" value="Chromosome"/>
</dbReference>
<dbReference type="PANTHER" id="PTHR23389:SF9">
    <property type="entry name" value="DNA LIGASE"/>
    <property type="match status" value="1"/>
</dbReference>
<gene>
    <name evidence="13 15" type="primary">ligA</name>
    <name evidence="15" type="ORF">MDUV_24130</name>
</gene>
<dbReference type="NCBIfam" id="NF005932">
    <property type="entry name" value="PRK07956.1"/>
    <property type="match status" value="1"/>
</dbReference>
<dbReference type="FunFam" id="3.40.50.10190:FF:000054">
    <property type="entry name" value="DNA ligase"/>
    <property type="match status" value="1"/>
</dbReference>
<dbReference type="GO" id="GO:0006260">
    <property type="term" value="P:DNA replication"/>
    <property type="evidence" value="ECO:0007669"/>
    <property type="project" value="UniProtKB-KW"/>
</dbReference>
<dbReference type="SUPFAM" id="SSF52113">
    <property type="entry name" value="BRCT domain"/>
    <property type="match status" value="1"/>
</dbReference>
<dbReference type="Gene3D" id="6.20.10.30">
    <property type="match status" value="1"/>
</dbReference>
<dbReference type="FunFam" id="1.10.150.20:FF:000006">
    <property type="entry name" value="DNA ligase"/>
    <property type="match status" value="1"/>
</dbReference>
<feature type="binding site" evidence="13">
    <location>
        <position position="433"/>
    </location>
    <ligand>
        <name>Zn(2+)</name>
        <dbReference type="ChEBI" id="CHEBI:29105"/>
    </ligand>
</feature>
<dbReference type="Gene3D" id="2.40.50.140">
    <property type="entry name" value="Nucleic acid-binding proteins"/>
    <property type="match status" value="1"/>
</dbReference>
<dbReference type="InterPro" id="IPR004149">
    <property type="entry name" value="Znf_DNAligase_C4"/>
</dbReference>
<reference evidence="15 16" key="1">
    <citation type="journal article" date="2019" name="Emerg. Microbes Infect.">
        <title>Comprehensive subspecies identification of 175 nontuberculous mycobacteria species based on 7547 genomic profiles.</title>
        <authorList>
            <person name="Matsumoto Y."/>
            <person name="Kinjo T."/>
            <person name="Motooka D."/>
            <person name="Nabeya D."/>
            <person name="Jung N."/>
            <person name="Uechi K."/>
            <person name="Horii T."/>
            <person name="Iida T."/>
            <person name="Fujita J."/>
            <person name="Nakamura S."/>
        </authorList>
    </citation>
    <scope>NUCLEOTIDE SEQUENCE [LARGE SCALE GENOMIC DNA]</scope>
    <source>
        <strain evidence="15 16">JCM 6396</strain>
    </source>
</reference>
<feature type="binding site" evidence="13">
    <location>
        <position position="339"/>
    </location>
    <ligand>
        <name>NAD(+)</name>
        <dbReference type="ChEBI" id="CHEBI:57540"/>
    </ligand>
</feature>
<dbReference type="InterPro" id="IPR004150">
    <property type="entry name" value="NAD_DNA_ligase_OB"/>
</dbReference>
<dbReference type="RefSeq" id="WP_098005077.1">
    <property type="nucleotide sequence ID" value="NZ_AP022563.1"/>
</dbReference>
<keyword evidence="6 13" id="KW-0227">DNA damage</keyword>
<evidence type="ECO:0000256" key="8">
    <source>
        <dbReference type="ARBA" id="ARBA00022842"/>
    </source>
</evidence>
<dbReference type="KEGG" id="mdu:MDUV_24130"/>
<dbReference type="FunFam" id="3.30.470.30:FF:000001">
    <property type="entry name" value="DNA ligase"/>
    <property type="match status" value="1"/>
</dbReference>
<keyword evidence="3 13" id="KW-0436">Ligase</keyword>
<dbReference type="Pfam" id="PF03120">
    <property type="entry name" value="OB_DNA_ligase"/>
    <property type="match status" value="1"/>
</dbReference>
<name>A0A7I7K0I0_9MYCO</name>
<evidence type="ECO:0000256" key="14">
    <source>
        <dbReference type="RuleBase" id="RU000618"/>
    </source>
</evidence>
<dbReference type="InterPro" id="IPR012340">
    <property type="entry name" value="NA-bd_OB-fold"/>
</dbReference>
<evidence type="ECO:0000256" key="3">
    <source>
        <dbReference type="ARBA" id="ARBA00022598"/>
    </source>
</evidence>
<proteinExistence type="inferred from homology"/>
<dbReference type="PROSITE" id="PS01055">
    <property type="entry name" value="DNA_LIGASE_N1"/>
    <property type="match status" value="1"/>
</dbReference>
<dbReference type="Gene3D" id="3.30.470.30">
    <property type="entry name" value="DNA ligase/mRNA capping enzyme"/>
    <property type="match status" value="1"/>
</dbReference>
<dbReference type="NCBIfam" id="TIGR00575">
    <property type="entry name" value="dnlj"/>
    <property type="match status" value="1"/>
</dbReference>
<evidence type="ECO:0000256" key="6">
    <source>
        <dbReference type="ARBA" id="ARBA00022763"/>
    </source>
</evidence>
<feature type="binding site" evidence="13">
    <location>
        <position position="452"/>
    </location>
    <ligand>
        <name>Zn(2+)</name>
        <dbReference type="ChEBI" id="CHEBI:29105"/>
    </ligand>
</feature>
<dbReference type="AlphaFoldDB" id="A0A7I7K0I0"/>
<dbReference type="PROSITE" id="PS50172">
    <property type="entry name" value="BRCT"/>
    <property type="match status" value="1"/>
</dbReference>
<dbReference type="Pfam" id="PF03119">
    <property type="entry name" value="DNA_ligase_ZBD"/>
    <property type="match status" value="1"/>
</dbReference>
<dbReference type="PROSITE" id="PS01056">
    <property type="entry name" value="DNA_LIGASE_N2"/>
    <property type="match status" value="1"/>
</dbReference>
<dbReference type="InterPro" id="IPR041663">
    <property type="entry name" value="DisA/LigA_HHH"/>
</dbReference>
<dbReference type="GO" id="GO:0003911">
    <property type="term" value="F:DNA ligase (NAD+) activity"/>
    <property type="evidence" value="ECO:0007669"/>
    <property type="project" value="UniProtKB-UniRule"/>
</dbReference>
<feature type="binding site" evidence="13">
    <location>
        <position position="436"/>
    </location>
    <ligand>
        <name>Zn(2+)</name>
        <dbReference type="ChEBI" id="CHEBI:29105"/>
    </ligand>
</feature>
<feature type="binding site" evidence="13">
    <location>
        <position position="133"/>
    </location>
    <ligand>
        <name>NAD(+)</name>
        <dbReference type="ChEBI" id="CHEBI:57540"/>
    </ligand>
</feature>
<feature type="binding site" evidence="13">
    <location>
        <position position="156"/>
    </location>
    <ligand>
        <name>NAD(+)</name>
        <dbReference type="ChEBI" id="CHEBI:57540"/>
    </ligand>
</feature>
<keyword evidence="7 13" id="KW-0862">Zinc</keyword>
<evidence type="ECO:0000256" key="7">
    <source>
        <dbReference type="ARBA" id="ARBA00022833"/>
    </source>
</evidence>
<dbReference type="GO" id="GO:0046872">
    <property type="term" value="F:metal ion binding"/>
    <property type="evidence" value="ECO:0007669"/>
    <property type="project" value="UniProtKB-KW"/>
</dbReference>
<dbReference type="HAMAP" id="MF_01588">
    <property type="entry name" value="DNA_ligase_A"/>
    <property type="match status" value="1"/>
</dbReference>
<dbReference type="Pfam" id="PF01653">
    <property type="entry name" value="DNA_ligase_aden"/>
    <property type="match status" value="1"/>
</dbReference>
<comment type="catalytic activity">
    <reaction evidence="11 13 14">
        <text>NAD(+) + (deoxyribonucleotide)n-3'-hydroxyl + 5'-phospho-(deoxyribonucleotide)m = (deoxyribonucleotide)n+m + AMP + beta-nicotinamide D-nucleotide.</text>
        <dbReference type="EC" id="6.5.1.2"/>
    </reaction>
</comment>
<dbReference type="SUPFAM" id="SSF50249">
    <property type="entry name" value="Nucleic acid-binding proteins"/>
    <property type="match status" value="1"/>
</dbReference>
<comment type="function">
    <text evidence="13">DNA ligase that catalyzes the formation of phosphodiester linkages between 5'-phosphoryl and 3'-hydroxyl groups in double-stranded DNA using NAD as a coenzyme and as the energy source for the reaction. It is essential for DNA replication and repair of damaged DNA.</text>
</comment>
<sequence>MSPEATPDPQAVLADQADDAPDAALRRRWQELADEVRDHQFRYYVRDAPIISDAEFDALLGQLQALEDEHPELRTPDSPTQLVGGAGFATDFTPAEHLERMLSLDNVFTPDELAGWATRIQGEIGADAHYLCELKIDGVALSLVYRDGRLERAATRGDGRTGEDVTLNARTIDDIPEKLSEAADFPIPKVLEVRGEVFFRVADFEDLNAGLVAEGKPPFANPRNSAAGSLRQKNPAVTARRRLRMICHGVGRTEGAGGSPFDSLHDAYRALDAWGLPVSDHTVRVHGLDAVTERIAYWGEHRHEVDHEIDGVVVKVDEVALQRRLGATSRAPRWAVAYKYPPEEATTKLLDIRVNVGRTGRVTPFAYMEPVKVAGSTVGLATLHNASEVKRKGVLIGDTVVIRKAGDVIPEVLGPVVDLRDGSEREFEMPTHCPECGTELAPAKEGDADIRCPNSRTCPAQLRERVFHVAGRGAFDIEGLGYEAAIALLQAQVITDEGDLFTLTEDDLLRTDLFTTQKGELSANGRRLLTNLSAARSQPLWRVLVALSIRHVGPTAARALATEFGSLDAIVEASEEQLAAVEGVGPTIAAAVTDWFTVDWHRAIVDKWRAAGVRMADERDASIERTLEGLSIVVTGSLTGFSRDDAKEAIIARGGKAAGSVSKKTAFVVAGDAPGSKYDKAVELGVPVLDEAGFVRLLDGGPDAVAPPAT</sequence>
<dbReference type="EMBL" id="AP022563">
    <property type="protein sequence ID" value="BBX17553.1"/>
    <property type="molecule type" value="Genomic_DNA"/>
</dbReference>
<feature type="binding site" evidence="13">
    <location>
        <begin position="53"/>
        <end position="57"/>
    </location>
    <ligand>
        <name>NAD(+)</name>
        <dbReference type="ChEBI" id="CHEBI:57540"/>
    </ligand>
</feature>
<evidence type="ECO:0000256" key="12">
    <source>
        <dbReference type="ARBA" id="ARBA00060881"/>
    </source>
</evidence>
<dbReference type="InterPro" id="IPR001679">
    <property type="entry name" value="DNA_ligase"/>
</dbReference>
<evidence type="ECO:0000256" key="1">
    <source>
        <dbReference type="ARBA" id="ARBA00012722"/>
    </source>
</evidence>
<dbReference type="GO" id="GO:0005829">
    <property type="term" value="C:cytosol"/>
    <property type="evidence" value="ECO:0007669"/>
    <property type="project" value="TreeGrafter"/>
</dbReference>
<evidence type="ECO:0000256" key="4">
    <source>
        <dbReference type="ARBA" id="ARBA00022705"/>
    </source>
</evidence>
<dbReference type="Gene3D" id="3.40.50.10190">
    <property type="entry name" value="BRCT domain"/>
    <property type="match status" value="1"/>
</dbReference>
<comment type="similarity">
    <text evidence="12 13">Belongs to the NAD-dependent DNA ligase family. LigA subfamily.</text>
</comment>
<dbReference type="SUPFAM" id="SSF56091">
    <property type="entry name" value="DNA ligase/mRNA capping enzyme, catalytic domain"/>
    <property type="match status" value="1"/>
</dbReference>
<dbReference type="InterPro" id="IPR013839">
    <property type="entry name" value="DNAligase_adenylation"/>
</dbReference>
<dbReference type="InterPro" id="IPR010994">
    <property type="entry name" value="RuvA_2-like"/>
</dbReference>
<comment type="cofactor">
    <cofactor evidence="13">
        <name>Mg(2+)</name>
        <dbReference type="ChEBI" id="CHEBI:18420"/>
    </cofactor>
    <cofactor evidence="13">
        <name>Mn(2+)</name>
        <dbReference type="ChEBI" id="CHEBI:29035"/>
    </cofactor>
</comment>
<dbReference type="FunFam" id="2.40.50.140:FF:000012">
    <property type="entry name" value="DNA ligase"/>
    <property type="match status" value="1"/>
</dbReference>
<dbReference type="CDD" id="cd17748">
    <property type="entry name" value="BRCT_DNA_ligase_like"/>
    <property type="match status" value="1"/>
</dbReference>
<dbReference type="InterPro" id="IPR036420">
    <property type="entry name" value="BRCT_dom_sf"/>
</dbReference>
<keyword evidence="13" id="KW-0464">Manganese</keyword>
<keyword evidence="9 13" id="KW-0520">NAD</keyword>
<dbReference type="InterPro" id="IPR013840">
    <property type="entry name" value="DNAligase_N"/>
</dbReference>
<dbReference type="Pfam" id="PF00533">
    <property type="entry name" value="BRCT"/>
    <property type="match status" value="1"/>
</dbReference>
<dbReference type="CDD" id="cd00114">
    <property type="entry name" value="LIGANc"/>
    <property type="match status" value="1"/>
</dbReference>